<reference evidence="1" key="4">
    <citation type="journal article" date="2016" name="Sci. Rep.">
        <title>Genomic epidemiology and global diversity of the emerging bacterial pathogen Elizabethkingia anophelis.</title>
        <authorList>
            <person name="Breurec S."/>
            <person name="Criscuolo A."/>
            <person name="Diancourt L."/>
            <person name="Rendueles O."/>
            <person name="Vandenbogaert M."/>
            <person name="Passet V."/>
            <person name="Caro V."/>
            <person name="Rocha E.P."/>
            <person name="Touchon M."/>
            <person name="Brisse S."/>
        </authorList>
    </citation>
    <scope>NUCLEOTIDE SEQUENCE</scope>
</reference>
<dbReference type="Pfam" id="PF12964">
    <property type="entry name" value="DUF3853"/>
    <property type="match status" value="1"/>
</dbReference>
<reference evidence="1" key="5">
    <citation type="journal article" date="2017" name="Genome Announc.">
        <title>Complete Circularized Genome Sequences of Four Strains of Elizabethkingia anophelis, Including Two Novel Strains Isolated from Wild-Caught Anopheles sinensis.</title>
        <authorList>
            <person name="Pei D."/>
            <person name="Nicholson A.C."/>
            <person name="Jiang J."/>
            <person name="Chen H."/>
            <person name="Whitney A.M."/>
            <person name="Villarma A."/>
            <person name="Bell M."/>
            <person name="Humrighouse B."/>
            <person name="Rowe L.A."/>
            <person name="Sheth M."/>
            <person name="Batra D."/>
            <person name="Juieng P."/>
            <person name="Loparev V.N."/>
            <person name="McQuiston J.R."/>
            <person name="Lan Y."/>
            <person name="Ma Y."/>
            <person name="Xu J."/>
        </authorList>
    </citation>
    <scope>NUCLEOTIDE SEQUENCE</scope>
</reference>
<evidence type="ECO:0008006" key="2">
    <source>
        <dbReference type="Google" id="ProtNLM"/>
    </source>
</evidence>
<accession>A0A455ZFY4</accession>
<reference evidence="1" key="3">
    <citation type="journal article" date="2016" name="Genome Announc.">
        <title>Complete Genome Sequences of Four Strains from the 2015-2016 Elizabethkingia anophelis Outbreak.</title>
        <authorList>
            <person name="Nicholson A.C."/>
            <person name="Whitney A.M."/>
            <person name="Emery B.D."/>
            <person name="Bell M.E."/>
            <person name="Gartin J.T."/>
            <person name="Humrighouse B.W."/>
            <person name="Loparev V.N."/>
            <person name="Batra D."/>
            <person name="Sheth M."/>
            <person name="Rowe L.A."/>
            <person name="Juieng P."/>
            <person name="Knipe K."/>
            <person name="Gulvik C."/>
            <person name="McQuiston J.R."/>
        </authorList>
    </citation>
    <scope>NUCLEOTIDE SEQUENCE</scope>
</reference>
<reference evidence="1" key="7">
    <citation type="journal article" date="2017" name="Sci. Rep.">
        <title>Genomic features, phylogenetic relationships, and comparative genomics of Elizabethkingia anophelis strain EM361-97 isolated in Taiwan.</title>
        <authorList>
            <person name="Lin J.N."/>
            <person name="Lai C.H."/>
            <person name="Yang C.H."/>
            <person name="Huang Y.H."/>
            <person name="Lin H.H."/>
        </authorList>
    </citation>
    <scope>NUCLEOTIDE SEQUENCE</scope>
</reference>
<reference evidence="1" key="8">
    <citation type="journal article" date="2018" name="J. ISSAAS">
        <title>In Silico Identification of Three Types of Integrative and Conjugative Elements (ICEs) in Elizabethkingia anophelis Strains Isolated from Around the World.</title>
        <authorList>
            <person name="Xu J."/>
            <person name="Pei D."/>
            <person name="Nicholson A."/>
            <person name="Lan Y."/>
            <person name="Xia Q."/>
        </authorList>
    </citation>
    <scope>NUCLEOTIDE SEQUENCE</scope>
</reference>
<dbReference type="EMBL" id="BK010611">
    <property type="protein sequence ID" value="DAC75773.1"/>
    <property type="molecule type" value="Genomic_DNA"/>
</dbReference>
<evidence type="ECO:0000313" key="1">
    <source>
        <dbReference type="EMBL" id="DAC75773.1"/>
    </source>
</evidence>
<reference evidence="1" key="1">
    <citation type="journal article" date="2014" name="Genome Biol. Evol.">
        <title>Comparative genomic analysis of malaria mosquito vector-associated novel pathogen Elizabethkingia anophelis.</title>
        <authorList>
            <person name="Teo J."/>
            <person name="Tan S.Y."/>
            <person name="Liu Y."/>
            <person name="Tay M."/>
            <person name="Ding Y."/>
            <person name="Li Y."/>
            <person name="Kjelleberg S."/>
            <person name="Givskov M."/>
            <person name="Lin R.T."/>
            <person name="Yang L."/>
        </authorList>
    </citation>
    <scope>NUCLEOTIDE SEQUENCE</scope>
</reference>
<dbReference type="AlphaFoldDB" id="A0A455ZFY4"/>
<sequence length="102" mass="11478">MLMIPKELRDKPFFSMTGSEIVELFNNILLPSKDATIERIERDFTHKELVHGIKGLAELLGCGRTKAQELKSSGILKEAVIQNGKKIIFDAAKVLELLKNQQ</sequence>
<gene>
    <name evidence="1" type="primary">ICEEaIII(6)_NUHP1_33495_33803</name>
</gene>
<reference evidence="1" key="2">
    <citation type="journal article" date="2014" name="PLoS ONE">
        <title>Insights from the genome annotation of Elizabethkingia anophelis from the malaria vector Anopheles gambiae.</title>
        <authorList>
            <person name="Kukutla P."/>
            <person name="Lindberg B.G."/>
            <person name="Pei D."/>
            <person name="Rayl M."/>
            <person name="Yu W."/>
            <person name="Steritz M."/>
            <person name="Faye I."/>
            <person name="Xu J."/>
        </authorList>
    </citation>
    <scope>NUCLEOTIDE SEQUENCE</scope>
</reference>
<protein>
    <recommendedName>
        <fullName evidence="2">DUF3853 family protein</fullName>
    </recommendedName>
</protein>
<reference evidence="1" key="6">
    <citation type="journal article" date="2017" name="Nat. Commun.">
        <title>Evolutionary dynamics and genomic features of the Elizabethkingia anophelis 2015 to 2016 Wisconsin outbreak strain.</title>
        <authorList>
            <person name="Perrin A."/>
            <person name="Larsonneur E."/>
            <person name="Nicholson A.C."/>
            <person name="Edwards D.J."/>
            <person name="Gundlach K.M."/>
            <person name="Whitney A.M."/>
            <person name="Gulvik C.A."/>
            <person name="Bell M.E."/>
            <person name="Rendueles O."/>
            <person name="Cury J."/>
            <person name="Hugon P."/>
            <person name="Clermont D."/>
            <person name="Enouf V."/>
            <person name="Loparev V."/>
            <person name="Juieng P."/>
            <person name="Monson T."/>
            <person name="Warshauer D."/>
            <person name="Elbadawi L.I."/>
            <person name="Walters M.S."/>
            <person name="Crist M.B."/>
            <person name="Noble-Wang J."/>
            <person name="Borlaug G."/>
            <person name="Rocha E.P.C."/>
            <person name="Criscuolo A."/>
            <person name="Touchon M."/>
            <person name="Davis J.P."/>
            <person name="Holt K.E."/>
            <person name="McQuiston J.R."/>
            <person name="Brisse S."/>
        </authorList>
    </citation>
    <scope>NUCLEOTIDE SEQUENCE</scope>
</reference>
<proteinExistence type="predicted"/>
<name>A0A455ZFY4_9FLAO</name>
<organism evidence="1">
    <name type="scientific">Elizabethkingia anophelis</name>
    <dbReference type="NCBI Taxonomy" id="1117645"/>
    <lineage>
        <taxon>Bacteria</taxon>
        <taxon>Pseudomonadati</taxon>
        <taxon>Bacteroidota</taxon>
        <taxon>Flavobacteriia</taxon>
        <taxon>Flavobacteriales</taxon>
        <taxon>Weeksellaceae</taxon>
        <taxon>Elizabethkingia</taxon>
    </lineage>
</organism>
<dbReference type="InterPro" id="IPR024363">
    <property type="entry name" value="DUF3853"/>
</dbReference>